<dbReference type="PANTHER" id="PTHR30405">
    <property type="entry name" value="TRANSPOSASE"/>
    <property type="match status" value="1"/>
</dbReference>
<dbReference type="GO" id="GO:0032196">
    <property type="term" value="P:transposition"/>
    <property type="evidence" value="ECO:0007669"/>
    <property type="project" value="UniProtKB-KW"/>
</dbReference>
<dbReference type="EMBL" id="BLRW01000276">
    <property type="protein sequence ID" value="GFP23971.1"/>
    <property type="molecule type" value="Genomic_DNA"/>
</dbReference>
<dbReference type="InterPro" id="IPR021027">
    <property type="entry name" value="Transposase_put_HTH"/>
</dbReference>
<keyword evidence="3" id="KW-0815">Transposition</keyword>
<evidence type="ECO:0000256" key="3">
    <source>
        <dbReference type="ARBA" id="ARBA00022578"/>
    </source>
</evidence>
<evidence type="ECO:0000256" key="1">
    <source>
        <dbReference type="ARBA" id="ARBA00008761"/>
    </source>
</evidence>
<dbReference type="GO" id="GO:0046872">
    <property type="term" value="F:metal ion binding"/>
    <property type="evidence" value="ECO:0007669"/>
    <property type="project" value="UniProtKB-KW"/>
</dbReference>
<sequence>GSQEQEMRKTYLYQTKINKTTEANCNQWLEICRTLYNLALEQRISIYKQHGKSISLYQQMSQLPELKQSFPEFKTVGSQCLQDVLPRLDKAFKGFYQRLKERPSKAGFPRFKSKNRYDSFTLKQSGWRLEGRYLYIKNVGRFKLFLSRPIEGDIKTVTIRRTSTGKWFIAFSCDNVPVEKLSDTPAEIGIDVGIKSFCLDSEANQIQNPKHLEKSLKLLRRRQRSLSRKKKGSRRRNKARILVAKAHEKVVNQRKDFLHKVANLYIKAYNTIYVEDLNIKGMIRNRYLSRSIADSSWGMFFNLLSYKAAEAGRTVVKVTPNGTSQICSGCGEKVPKSLSVRVHQCPFCKLVLDRDHNASLNILRLGQSLPALSTERVFA</sequence>
<dbReference type="InterPro" id="IPR010095">
    <property type="entry name" value="Cas12f1-like_TNB"/>
</dbReference>
<dbReference type="Proteomes" id="UP000585609">
    <property type="component" value="Unassembled WGS sequence"/>
</dbReference>
<feature type="domain" description="Transposase putative helix-turn-helix" evidence="10">
    <location>
        <begin position="7"/>
        <end position="52"/>
    </location>
</feature>
<evidence type="ECO:0000256" key="5">
    <source>
        <dbReference type="ARBA" id="ARBA00022833"/>
    </source>
</evidence>
<dbReference type="InterPro" id="IPR001959">
    <property type="entry name" value="Transposase"/>
</dbReference>
<evidence type="ECO:0000256" key="2">
    <source>
        <dbReference type="ARBA" id="ARBA00011044"/>
    </source>
</evidence>
<keyword evidence="7" id="KW-0233">DNA recombination</keyword>
<evidence type="ECO:0000313" key="11">
    <source>
        <dbReference type="EMBL" id="GFP23971.1"/>
    </source>
</evidence>
<evidence type="ECO:0000256" key="4">
    <source>
        <dbReference type="ARBA" id="ARBA00022723"/>
    </source>
</evidence>
<dbReference type="NCBIfam" id="TIGR01766">
    <property type="entry name" value="IS200/IS605 family accessory protein TnpB-like domain"/>
    <property type="match status" value="1"/>
</dbReference>
<feature type="non-terminal residue" evidence="11">
    <location>
        <position position="1"/>
    </location>
</feature>
<evidence type="ECO:0000259" key="9">
    <source>
        <dbReference type="Pfam" id="PF07282"/>
    </source>
</evidence>
<accession>A0A6V8NXJ3</accession>
<name>A0A6V8NXJ3_9ACTN</name>
<dbReference type="Pfam" id="PF12323">
    <property type="entry name" value="HTH_OrfB_IS605"/>
    <property type="match status" value="1"/>
</dbReference>
<dbReference type="Pfam" id="PF01385">
    <property type="entry name" value="OrfB_IS605"/>
    <property type="match status" value="1"/>
</dbReference>
<evidence type="ECO:0000256" key="6">
    <source>
        <dbReference type="ARBA" id="ARBA00023125"/>
    </source>
</evidence>
<feature type="domain" description="Cas12f1-like TNB" evidence="9">
    <location>
        <begin position="297"/>
        <end position="362"/>
    </location>
</feature>
<comment type="caution">
    <text evidence="11">The sequence shown here is derived from an EMBL/GenBank/DDBJ whole genome shotgun (WGS) entry which is preliminary data.</text>
</comment>
<evidence type="ECO:0000259" key="8">
    <source>
        <dbReference type="Pfam" id="PF01385"/>
    </source>
</evidence>
<evidence type="ECO:0000259" key="10">
    <source>
        <dbReference type="Pfam" id="PF12323"/>
    </source>
</evidence>
<dbReference type="PANTHER" id="PTHR30405:SF11">
    <property type="entry name" value="RNA-GUIDED DNA ENDONUCLEASE RV2885C-RELATED"/>
    <property type="match status" value="1"/>
</dbReference>
<organism evidence="11 12">
    <name type="scientific">Candidatus Hakubella thermalkaliphila</name>
    <dbReference type="NCBI Taxonomy" id="2754717"/>
    <lineage>
        <taxon>Bacteria</taxon>
        <taxon>Bacillati</taxon>
        <taxon>Actinomycetota</taxon>
        <taxon>Actinomycetota incertae sedis</taxon>
        <taxon>Candidatus Hakubellales</taxon>
        <taxon>Candidatus Hakubellaceae</taxon>
        <taxon>Candidatus Hakubella</taxon>
    </lineage>
</organism>
<keyword evidence="4" id="KW-0479">Metal-binding</keyword>
<proteinExistence type="inferred from homology"/>
<evidence type="ECO:0000256" key="7">
    <source>
        <dbReference type="ARBA" id="ARBA00023172"/>
    </source>
</evidence>
<dbReference type="Pfam" id="PF07282">
    <property type="entry name" value="Cas12f1-like_TNB"/>
    <property type="match status" value="1"/>
</dbReference>
<keyword evidence="5" id="KW-0862">Zinc</keyword>
<keyword evidence="6" id="KW-0238">DNA-binding</keyword>
<comment type="similarity">
    <text evidence="1">In the C-terminal section; belongs to the transposase 35 family.</text>
</comment>
<comment type="similarity">
    <text evidence="2">In the N-terminal section; belongs to the transposase 2 family.</text>
</comment>
<dbReference type="NCBIfam" id="NF040570">
    <property type="entry name" value="guided_TnpB"/>
    <property type="match status" value="1"/>
</dbReference>
<dbReference type="GO" id="GO:0006310">
    <property type="term" value="P:DNA recombination"/>
    <property type="evidence" value="ECO:0007669"/>
    <property type="project" value="UniProtKB-KW"/>
</dbReference>
<dbReference type="InterPro" id="IPR051399">
    <property type="entry name" value="RNA-guided_DNA_endo/Transpos"/>
</dbReference>
<dbReference type="GO" id="GO:0003677">
    <property type="term" value="F:DNA binding"/>
    <property type="evidence" value="ECO:0007669"/>
    <property type="project" value="UniProtKB-KW"/>
</dbReference>
<gene>
    <name evidence="11" type="ORF">HKBW3S09_01437</name>
</gene>
<evidence type="ECO:0000313" key="12">
    <source>
        <dbReference type="Proteomes" id="UP000585609"/>
    </source>
</evidence>
<dbReference type="AlphaFoldDB" id="A0A6V8NXJ3"/>
<reference evidence="11 12" key="1">
    <citation type="journal article" date="2020" name="Front. Microbiol.">
        <title>Single-cell genomics of novel Actinobacteria with the Wood-Ljungdahl pathway discovered in a serpentinizing system.</title>
        <authorList>
            <person name="Merino N."/>
            <person name="Kawai M."/>
            <person name="Boyd E.S."/>
            <person name="Colman D.R."/>
            <person name="McGlynn S.E."/>
            <person name="Nealson K.H."/>
            <person name="Kurokawa K."/>
            <person name="Hongoh Y."/>
        </authorList>
    </citation>
    <scope>NUCLEOTIDE SEQUENCE [LARGE SCALE GENOMIC DNA]</scope>
    <source>
        <strain evidence="11 12">S09_30</strain>
    </source>
</reference>
<protein>
    <submittedName>
        <fullName evidence="11">Putative transposase</fullName>
    </submittedName>
</protein>
<feature type="domain" description="Probable transposase IS891/IS1136/IS1341" evidence="8">
    <location>
        <begin position="179"/>
        <end position="285"/>
    </location>
</feature>